<dbReference type="InterPro" id="IPR050282">
    <property type="entry name" value="Cycloisomerase_2"/>
</dbReference>
<dbReference type="Proteomes" id="UP000298327">
    <property type="component" value="Unassembled WGS sequence"/>
</dbReference>
<evidence type="ECO:0000256" key="1">
    <source>
        <dbReference type="ARBA" id="ARBA00005564"/>
    </source>
</evidence>
<feature type="compositionally biased region" description="Basic residues" evidence="2">
    <location>
        <begin position="555"/>
        <end position="564"/>
    </location>
</feature>
<sequence>MRYATSYHQSTCPTSRRMSIIPGARDYLADGATRTMDDGRVELHDGEGKGCLGRQYLAGHYVTASQDLSPAASNLFPRPLSLYPPASYHDDFDAEGTFSRFVKESTVLSRLTLAASGEVDDDVPHTMRHATRRFAAHYRECHVPTARSPAGPKIMAEAQWPAGLFHNNSPGYKVIRPLYDIAHSLLSTIISNLNSRENHGQLHDSCWRIRDLRRVLPLQHGHVESYSSQPISDRGQPVLDHTAPNERYHLISFTVGSEGVLTGPIDQISSGGGAPAFTAPLSTGQVAIMNYNTGNGKIIPTTPDGVHFDNSSLITFPAPVSHPHMALQHGSEVLVPDLGADKIWRLVENGDPGTWIIQGQILQPNGSGPRHIALFDNTLYTAHELASTLTQQALPPAPNGTSTITAQLSTVPPNNLTSPQWAAGEILLPQPNAKFSSPYVYVSNRNTGSTVDSRGDTIAIFAIQPQLHLVAQVYTGLQQVRGMMIGGEDDEYIIAGGVVGTGGVVVFKRTEGGANLEEVVRNTDIPTRTSFKQIAFRSIEAELSINPCEPIPPPSHKRDRRPHRSTPTPIRLVSEASGAIPFTMAVRLSRHPTKITFFDLPTQVGIPTSPNTWKLRFALNFKRLTYTTHWTPTSLATEISQAHGIPPSGTHADGSPHYTSPCASPDSTRIIEYLERTYPDVSASPPDDDDDEYPYPRVLFPAPLALAAR</sequence>
<dbReference type="InterPro" id="IPR015943">
    <property type="entry name" value="WD40/YVTN_repeat-like_dom_sf"/>
</dbReference>
<keyword evidence="4" id="KW-1185">Reference proteome</keyword>
<gene>
    <name evidence="3" type="ORF">EVG20_g7300</name>
</gene>
<dbReference type="Gene3D" id="3.40.30.10">
    <property type="entry name" value="Glutaredoxin"/>
    <property type="match status" value="1"/>
</dbReference>
<feature type="region of interest" description="Disordered" evidence="2">
    <location>
        <begin position="546"/>
        <end position="569"/>
    </location>
</feature>
<accession>A0A4Y9YEY4</accession>
<dbReference type="InterPro" id="IPR019405">
    <property type="entry name" value="Lactonase_7-beta_prop"/>
</dbReference>
<dbReference type="PANTHER" id="PTHR30344:SF1">
    <property type="entry name" value="6-PHOSPHOGLUCONOLACTONASE"/>
    <property type="match status" value="1"/>
</dbReference>
<dbReference type="AlphaFoldDB" id="A0A4Y9YEY4"/>
<protein>
    <submittedName>
        <fullName evidence="3">Uncharacterized protein</fullName>
    </submittedName>
</protein>
<organism evidence="3 4">
    <name type="scientific">Dentipellis fragilis</name>
    <dbReference type="NCBI Taxonomy" id="205917"/>
    <lineage>
        <taxon>Eukaryota</taxon>
        <taxon>Fungi</taxon>
        <taxon>Dikarya</taxon>
        <taxon>Basidiomycota</taxon>
        <taxon>Agaricomycotina</taxon>
        <taxon>Agaricomycetes</taxon>
        <taxon>Russulales</taxon>
        <taxon>Hericiaceae</taxon>
        <taxon>Dentipellis</taxon>
    </lineage>
</organism>
<comment type="caution">
    <text evidence="3">The sequence shown here is derived from an EMBL/GenBank/DDBJ whole genome shotgun (WGS) entry which is preliminary data.</text>
</comment>
<proteinExistence type="inferred from homology"/>
<evidence type="ECO:0000313" key="3">
    <source>
        <dbReference type="EMBL" id="TFY60762.1"/>
    </source>
</evidence>
<dbReference type="STRING" id="205917.A0A4Y9YEY4"/>
<feature type="region of interest" description="Disordered" evidence="2">
    <location>
        <begin position="641"/>
        <end position="663"/>
    </location>
</feature>
<dbReference type="PANTHER" id="PTHR30344">
    <property type="entry name" value="6-PHOSPHOGLUCONOLACTONASE-RELATED"/>
    <property type="match status" value="1"/>
</dbReference>
<feature type="non-terminal residue" evidence="3">
    <location>
        <position position="709"/>
    </location>
</feature>
<name>A0A4Y9YEY4_9AGAM</name>
<dbReference type="GO" id="GO:0017057">
    <property type="term" value="F:6-phosphogluconolactonase activity"/>
    <property type="evidence" value="ECO:0007669"/>
    <property type="project" value="TreeGrafter"/>
</dbReference>
<dbReference type="EMBL" id="SEOQ01000545">
    <property type="protein sequence ID" value="TFY60762.1"/>
    <property type="molecule type" value="Genomic_DNA"/>
</dbReference>
<comment type="similarity">
    <text evidence="1">Belongs to the cycloisomerase 2 family.</text>
</comment>
<evidence type="ECO:0000256" key="2">
    <source>
        <dbReference type="SAM" id="MobiDB-lite"/>
    </source>
</evidence>
<dbReference type="Gene3D" id="2.130.10.10">
    <property type="entry name" value="YVTN repeat-like/Quinoprotein amine dehydrogenase"/>
    <property type="match status" value="1"/>
</dbReference>
<dbReference type="SUPFAM" id="SSF75011">
    <property type="entry name" value="3-carboxy-cis,cis-mucoante lactonizing enzyme"/>
    <property type="match status" value="1"/>
</dbReference>
<dbReference type="OrthoDB" id="9972196at2759"/>
<reference evidence="3 4" key="1">
    <citation type="submission" date="2019-02" db="EMBL/GenBank/DDBJ databases">
        <title>Genome sequencing of the rare red list fungi Dentipellis fragilis.</title>
        <authorList>
            <person name="Buettner E."/>
            <person name="Kellner H."/>
        </authorList>
    </citation>
    <scope>NUCLEOTIDE SEQUENCE [LARGE SCALE GENOMIC DNA]</scope>
    <source>
        <strain evidence="3 4">DSM 105465</strain>
    </source>
</reference>
<dbReference type="Pfam" id="PF10282">
    <property type="entry name" value="Lactonase"/>
    <property type="match status" value="1"/>
</dbReference>
<evidence type="ECO:0000313" key="4">
    <source>
        <dbReference type="Proteomes" id="UP000298327"/>
    </source>
</evidence>